<dbReference type="InterPro" id="IPR016167">
    <property type="entry name" value="FAD-bd_PCMH_sub1"/>
</dbReference>
<dbReference type="PANTHER" id="PTHR21071">
    <property type="entry name" value="UDP-N-ACETYLENOLPYRUVOYLGLUCOSAMINE REDUCTASE"/>
    <property type="match status" value="1"/>
</dbReference>
<keyword evidence="16 19" id="KW-0961">Cell wall biogenesis/degradation</keyword>
<keyword evidence="11 19" id="KW-0521">NADP</keyword>
<feature type="active site" evidence="19">
    <location>
        <position position="296"/>
    </location>
</feature>
<dbReference type="InterPro" id="IPR036318">
    <property type="entry name" value="FAD-bd_PCMH-like_sf"/>
</dbReference>
<evidence type="ECO:0000313" key="22">
    <source>
        <dbReference type="Proteomes" id="UP000003688"/>
    </source>
</evidence>
<protein>
    <recommendedName>
        <fullName evidence="6 19">UDP-N-acetylenolpyruvoylglucosamine reductase</fullName>
        <ecNumber evidence="5 19">1.3.1.98</ecNumber>
    </recommendedName>
    <alternativeName>
        <fullName evidence="17 19">UDP-N-acetylmuramate dehydrogenase</fullName>
    </alternativeName>
</protein>
<evidence type="ECO:0000256" key="14">
    <source>
        <dbReference type="ARBA" id="ARBA00023002"/>
    </source>
</evidence>
<keyword evidence="7 19" id="KW-0963">Cytoplasm</keyword>
<reference evidence="21 22" key="1">
    <citation type="journal article" date="2011" name="J. Bacteriol.">
        <title>Genome sequence of 'Pedosphaera parvula' Ellin514, an aerobic Verrucomicrobial isolate from pasture soil.</title>
        <authorList>
            <person name="Kant R."/>
            <person name="van Passel M.W."/>
            <person name="Sangwan P."/>
            <person name="Palva A."/>
            <person name="Lucas S."/>
            <person name="Copeland A."/>
            <person name="Lapidus A."/>
            <person name="Glavina Del Rio T."/>
            <person name="Dalin E."/>
            <person name="Tice H."/>
            <person name="Bruce D."/>
            <person name="Goodwin L."/>
            <person name="Pitluck S."/>
            <person name="Chertkov O."/>
            <person name="Larimer F.W."/>
            <person name="Land M.L."/>
            <person name="Hauser L."/>
            <person name="Brettin T.S."/>
            <person name="Detter J.C."/>
            <person name="Han S."/>
            <person name="de Vos W.M."/>
            <person name="Janssen P.H."/>
            <person name="Smidt H."/>
        </authorList>
    </citation>
    <scope>NUCLEOTIDE SEQUENCE [LARGE SCALE GENOMIC DNA]</scope>
    <source>
        <strain evidence="21 22">Ellin514</strain>
    </source>
</reference>
<evidence type="ECO:0000313" key="21">
    <source>
        <dbReference type="EMBL" id="EEF60426.1"/>
    </source>
</evidence>
<dbReference type="InterPro" id="IPR036635">
    <property type="entry name" value="MurB_C_sf"/>
</dbReference>
<evidence type="ECO:0000256" key="6">
    <source>
        <dbReference type="ARBA" id="ARBA00015188"/>
    </source>
</evidence>
<keyword evidence="12 19" id="KW-0133">Cell shape</keyword>
<keyword evidence="8 19" id="KW-0132">Cell division</keyword>
<dbReference type="STRING" id="320771.Cflav_PD3396"/>
<comment type="function">
    <text evidence="2 19">Cell wall formation.</text>
</comment>
<dbReference type="SUPFAM" id="SSF56176">
    <property type="entry name" value="FAD-binding/transporter-associated domain-like"/>
    <property type="match status" value="1"/>
</dbReference>
<dbReference type="EC" id="1.3.1.98" evidence="5 19"/>
<keyword evidence="14 19" id="KW-0560">Oxidoreductase</keyword>
<dbReference type="RefSeq" id="WP_007415608.1">
    <property type="nucleotide sequence ID" value="NZ_ABOX02000017.1"/>
</dbReference>
<dbReference type="GO" id="GO:0008360">
    <property type="term" value="P:regulation of cell shape"/>
    <property type="evidence" value="ECO:0007669"/>
    <property type="project" value="UniProtKB-KW"/>
</dbReference>
<evidence type="ECO:0000259" key="20">
    <source>
        <dbReference type="PROSITE" id="PS51387"/>
    </source>
</evidence>
<evidence type="ECO:0000256" key="19">
    <source>
        <dbReference type="HAMAP-Rule" id="MF_00037"/>
    </source>
</evidence>
<dbReference type="GO" id="GO:0071949">
    <property type="term" value="F:FAD binding"/>
    <property type="evidence" value="ECO:0007669"/>
    <property type="project" value="InterPro"/>
</dbReference>
<dbReference type="AlphaFoldDB" id="B9XIG5"/>
<evidence type="ECO:0000256" key="16">
    <source>
        <dbReference type="ARBA" id="ARBA00023316"/>
    </source>
</evidence>
<dbReference type="Proteomes" id="UP000003688">
    <property type="component" value="Unassembled WGS sequence"/>
</dbReference>
<dbReference type="NCBIfam" id="TIGR00179">
    <property type="entry name" value="murB"/>
    <property type="match status" value="1"/>
</dbReference>
<evidence type="ECO:0000256" key="1">
    <source>
        <dbReference type="ARBA" id="ARBA00001974"/>
    </source>
</evidence>
<comment type="similarity">
    <text evidence="19">Belongs to the MurB family.</text>
</comment>
<dbReference type="GO" id="GO:0051301">
    <property type="term" value="P:cell division"/>
    <property type="evidence" value="ECO:0007669"/>
    <property type="project" value="UniProtKB-KW"/>
</dbReference>
<comment type="pathway">
    <text evidence="4 19">Cell wall biogenesis; peptidoglycan biosynthesis.</text>
</comment>
<dbReference type="UniPathway" id="UPA00219"/>
<dbReference type="OrthoDB" id="9804126at2"/>
<evidence type="ECO:0000256" key="10">
    <source>
        <dbReference type="ARBA" id="ARBA00022827"/>
    </source>
</evidence>
<dbReference type="InterPro" id="IPR016169">
    <property type="entry name" value="FAD-bd_PCMH_sub2"/>
</dbReference>
<evidence type="ECO:0000256" key="9">
    <source>
        <dbReference type="ARBA" id="ARBA00022630"/>
    </source>
</evidence>
<comment type="subcellular location">
    <subcellularLocation>
        <location evidence="3 19">Cytoplasm</location>
    </subcellularLocation>
</comment>
<dbReference type="NCBIfam" id="NF010480">
    <property type="entry name" value="PRK13905.1"/>
    <property type="match status" value="1"/>
</dbReference>
<dbReference type="Pfam" id="PF02873">
    <property type="entry name" value="MurB_C"/>
    <property type="match status" value="1"/>
</dbReference>
<proteinExistence type="inferred from homology"/>
<evidence type="ECO:0000256" key="18">
    <source>
        <dbReference type="ARBA" id="ARBA00048914"/>
    </source>
</evidence>
<evidence type="ECO:0000256" key="11">
    <source>
        <dbReference type="ARBA" id="ARBA00022857"/>
    </source>
</evidence>
<keyword evidence="22" id="KW-1185">Reference proteome</keyword>
<gene>
    <name evidence="19" type="primary">murB</name>
    <name evidence="21" type="ORF">Cflav_PD3396</name>
</gene>
<dbReference type="Pfam" id="PF01565">
    <property type="entry name" value="FAD_binding_4"/>
    <property type="match status" value="1"/>
</dbReference>
<sequence length="303" mass="32894">MKLQLLTELKSKVSANTILRADEPLAKRTTMRVGGNADVYVEPASETELAQVLQICNRLHAPIFILGRGSNLLVRDGGIHGVVICLVHPNFSKVEFSGYLMHCGAGAKLKQVAMDSKKHQLTGLEFLEGIPGTVGGALRMNAGAMGGWTFDVVESIRYMDYGGEVHEQQATEIKVEYRSCPLLKTHIALGAVLKGHPSNREVVEKRLKTFSAKRWESQPAAPSAGCIFKNPGTIPAGKLIDELGMKGTRVGGAMVSQEHGNFIINEGQATAKDVLNLIQLIKQRARSERGVELETEVEIVGED</sequence>
<organism evidence="21 22">
    <name type="scientific">Pedosphaera parvula (strain Ellin514)</name>
    <dbReference type="NCBI Taxonomy" id="320771"/>
    <lineage>
        <taxon>Bacteria</taxon>
        <taxon>Pseudomonadati</taxon>
        <taxon>Verrucomicrobiota</taxon>
        <taxon>Pedosphaerae</taxon>
        <taxon>Pedosphaerales</taxon>
        <taxon>Pedosphaeraceae</taxon>
        <taxon>Pedosphaera</taxon>
    </lineage>
</organism>
<feature type="active site" evidence="19">
    <location>
        <position position="178"/>
    </location>
</feature>
<dbReference type="GO" id="GO:0009252">
    <property type="term" value="P:peptidoglycan biosynthetic process"/>
    <property type="evidence" value="ECO:0007669"/>
    <property type="project" value="UniProtKB-UniRule"/>
</dbReference>
<keyword evidence="13 19" id="KW-0573">Peptidoglycan synthesis</keyword>
<feature type="active site" description="Proton donor" evidence="19">
    <location>
        <position position="226"/>
    </location>
</feature>
<evidence type="ECO:0000256" key="15">
    <source>
        <dbReference type="ARBA" id="ARBA00023306"/>
    </source>
</evidence>
<dbReference type="Gene3D" id="3.30.465.10">
    <property type="match status" value="1"/>
</dbReference>
<feature type="domain" description="FAD-binding PCMH-type" evidence="20">
    <location>
        <begin position="33"/>
        <end position="198"/>
    </location>
</feature>
<evidence type="ECO:0000256" key="3">
    <source>
        <dbReference type="ARBA" id="ARBA00004496"/>
    </source>
</evidence>
<evidence type="ECO:0000256" key="7">
    <source>
        <dbReference type="ARBA" id="ARBA00022490"/>
    </source>
</evidence>
<dbReference type="GO" id="GO:0071555">
    <property type="term" value="P:cell wall organization"/>
    <property type="evidence" value="ECO:0007669"/>
    <property type="project" value="UniProtKB-KW"/>
</dbReference>
<keyword evidence="15 19" id="KW-0131">Cell cycle</keyword>
<evidence type="ECO:0000256" key="17">
    <source>
        <dbReference type="ARBA" id="ARBA00031026"/>
    </source>
</evidence>
<dbReference type="HAMAP" id="MF_00037">
    <property type="entry name" value="MurB"/>
    <property type="match status" value="1"/>
</dbReference>
<dbReference type="InterPro" id="IPR006094">
    <property type="entry name" value="Oxid_FAD_bind_N"/>
</dbReference>
<dbReference type="InterPro" id="IPR016166">
    <property type="entry name" value="FAD-bd_PCMH"/>
</dbReference>
<comment type="catalytic activity">
    <reaction evidence="18 19">
        <text>UDP-N-acetyl-alpha-D-muramate + NADP(+) = UDP-N-acetyl-3-O-(1-carboxyvinyl)-alpha-D-glucosamine + NADPH + H(+)</text>
        <dbReference type="Rhea" id="RHEA:12248"/>
        <dbReference type="ChEBI" id="CHEBI:15378"/>
        <dbReference type="ChEBI" id="CHEBI:57783"/>
        <dbReference type="ChEBI" id="CHEBI:58349"/>
        <dbReference type="ChEBI" id="CHEBI:68483"/>
        <dbReference type="ChEBI" id="CHEBI:70757"/>
        <dbReference type="EC" id="1.3.1.98"/>
    </reaction>
</comment>
<dbReference type="PANTHER" id="PTHR21071:SF4">
    <property type="entry name" value="UDP-N-ACETYLENOLPYRUVOYLGLUCOSAMINE REDUCTASE"/>
    <property type="match status" value="1"/>
</dbReference>
<dbReference type="PROSITE" id="PS51387">
    <property type="entry name" value="FAD_PCMH"/>
    <property type="match status" value="1"/>
</dbReference>
<dbReference type="GO" id="GO:0005829">
    <property type="term" value="C:cytosol"/>
    <property type="evidence" value="ECO:0007669"/>
    <property type="project" value="TreeGrafter"/>
</dbReference>
<keyword evidence="10 19" id="KW-0274">FAD</keyword>
<dbReference type="GO" id="GO:0008762">
    <property type="term" value="F:UDP-N-acetylmuramate dehydrogenase activity"/>
    <property type="evidence" value="ECO:0007669"/>
    <property type="project" value="UniProtKB-UniRule"/>
</dbReference>
<evidence type="ECO:0000256" key="4">
    <source>
        <dbReference type="ARBA" id="ARBA00004752"/>
    </source>
</evidence>
<name>B9XIG5_PEDPL</name>
<evidence type="ECO:0000256" key="2">
    <source>
        <dbReference type="ARBA" id="ARBA00003921"/>
    </source>
</evidence>
<keyword evidence="9 19" id="KW-0285">Flavoprotein</keyword>
<dbReference type="SUPFAM" id="SSF56194">
    <property type="entry name" value="Uridine diphospho-N-Acetylenolpyruvylglucosamine reductase, MurB, C-terminal domain"/>
    <property type="match status" value="1"/>
</dbReference>
<evidence type="ECO:0000256" key="5">
    <source>
        <dbReference type="ARBA" id="ARBA00012518"/>
    </source>
</evidence>
<accession>B9XIG5</accession>
<dbReference type="InterPro" id="IPR011601">
    <property type="entry name" value="MurB_C"/>
</dbReference>
<comment type="caution">
    <text evidence="21">The sequence shown here is derived from an EMBL/GenBank/DDBJ whole genome shotgun (WGS) entry which is preliminary data.</text>
</comment>
<dbReference type="Gene3D" id="3.30.43.10">
    <property type="entry name" value="Uridine Diphospho-n-acetylenolpyruvylglucosamine Reductase, domain 2"/>
    <property type="match status" value="1"/>
</dbReference>
<dbReference type="Gene3D" id="3.90.78.10">
    <property type="entry name" value="UDP-N-acetylenolpyruvoylglucosamine reductase, C-terminal domain"/>
    <property type="match status" value="1"/>
</dbReference>
<evidence type="ECO:0000256" key="13">
    <source>
        <dbReference type="ARBA" id="ARBA00022984"/>
    </source>
</evidence>
<dbReference type="EMBL" id="ABOX02000017">
    <property type="protein sequence ID" value="EEF60426.1"/>
    <property type="molecule type" value="Genomic_DNA"/>
</dbReference>
<evidence type="ECO:0000256" key="12">
    <source>
        <dbReference type="ARBA" id="ARBA00022960"/>
    </source>
</evidence>
<evidence type="ECO:0000256" key="8">
    <source>
        <dbReference type="ARBA" id="ARBA00022618"/>
    </source>
</evidence>
<dbReference type="InterPro" id="IPR003170">
    <property type="entry name" value="MurB"/>
</dbReference>
<comment type="cofactor">
    <cofactor evidence="1 19">
        <name>FAD</name>
        <dbReference type="ChEBI" id="CHEBI:57692"/>
    </cofactor>
</comment>